<protein>
    <submittedName>
        <fullName evidence="1">Uncharacterized protein</fullName>
    </submittedName>
</protein>
<evidence type="ECO:0000313" key="1">
    <source>
        <dbReference type="EMBL" id="CAB4142781.1"/>
    </source>
</evidence>
<dbReference type="EMBL" id="LR796409">
    <property type="protein sequence ID" value="CAB4142781.1"/>
    <property type="molecule type" value="Genomic_DNA"/>
</dbReference>
<organism evidence="1">
    <name type="scientific">uncultured Caudovirales phage</name>
    <dbReference type="NCBI Taxonomy" id="2100421"/>
    <lineage>
        <taxon>Viruses</taxon>
        <taxon>Duplodnaviria</taxon>
        <taxon>Heunggongvirae</taxon>
        <taxon>Uroviricota</taxon>
        <taxon>Caudoviricetes</taxon>
        <taxon>Peduoviridae</taxon>
        <taxon>Maltschvirus</taxon>
        <taxon>Maltschvirus maltsch</taxon>
    </lineage>
</organism>
<proteinExistence type="predicted"/>
<name>A0A6J5M9K2_9CAUD</name>
<accession>A0A6J5M9K2</accession>
<sequence>MSYQPLNATTVTERGVYRIRKCYNQQRYYIVKGRQRSAVASFLLLSDAIEYAEKRANA</sequence>
<gene>
    <name evidence="1" type="ORF">UFOVP451_48</name>
</gene>
<reference evidence="1" key="1">
    <citation type="submission" date="2020-04" db="EMBL/GenBank/DDBJ databases">
        <authorList>
            <person name="Chiriac C."/>
            <person name="Salcher M."/>
            <person name="Ghai R."/>
            <person name="Kavagutti S V."/>
        </authorList>
    </citation>
    <scope>NUCLEOTIDE SEQUENCE</scope>
</reference>